<dbReference type="Proteomes" id="UP001307889">
    <property type="component" value="Chromosome 1"/>
</dbReference>
<accession>A0ABN7A5V6</accession>
<evidence type="ECO:0000313" key="3">
    <source>
        <dbReference type="Proteomes" id="UP001307889"/>
    </source>
</evidence>
<feature type="region of interest" description="Disordered" evidence="1">
    <location>
        <begin position="1"/>
        <end position="28"/>
    </location>
</feature>
<protein>
    <submittedName>
        <fullName evidence="2">Uncharacterized protein</fullName>
    </submittedName>
</protein>
<evidence type="ECO:0000313" key="2">
    <source>
        <dbReference type="EMBL" id="BES87591.1"/>
    </source>
</evidence>
<organism evidence="2 3">
    <name type="scientific">Nesidiocoris tenuis</name>
    <dbReference type="NCBI Taxonomy" id="355587"/>
    <lineage>
        <taxon>Eukaryota</taxon>
        <taxon>Metazoa</taxon>
        <taxon>Ecdysozoa</taxon>
        <taxon>Arthropoda</taxon>
        <taxon>Hexapoda</taxon>
        <taxon>Insecta</taxon>
        <taxon>Pterygota</taxon>
        <taxon>Neoptera</taxon>
        <taxon>Paraneoptera</taxon>
        <taxon>Hemiptera</taxon>
        <taxon>Heteroptera</taxon>
        <taxon>Panheteroptera</taxon>
        <taxon>Cimicomorpha</taxon>
        <taxon>Miridae</taxon>
        <taxon>Dicyphina</taxon>
        <taxon>Nesidiocoris</taxon>
    </lineage>
</organism>
<proteinExistence type="predicted"/>
<sequence length="86" mass="10191">MGQIDENYQNEEGPSRPNNEDHLKDSYDEDFCCSQQAESQQISDDCVKERILGLRRKKLELLMVQDYEYHQSKLLDIRMSFIPTHP</sequence>
<name>A0ABN7A5V6_9HEMI</name>
<reference evidence="2 3" key="1">
    <citation type="submission" date="2023-09" db="EMBL/GenBank/DDBJ databases">
        <title>Nesidiocoris tenuis whole genome shotgun sequence.</title>
        <authorList>
            <person name="Shibata T."/>
            <person name="Shimoda M."/>
            <person name="Kobayashi T."/>
            <person name="Uehara T."/>
        </authorList>
    </citation>
    <scope>NUCLEOTIDE SEQUENCE [LARGE SCALE GENOMIC DNA]</scope>
    <source>
        <strain evidence="2 3">Japan</strain>
    </source>
</reference>
<dbReference type="EMBL" id="AP028909">
    <property type="protein sequence ID" value="BES87591.1"/>
    <property type="molecule type" value="Genomic_DNA"/>
</dbReference>
<keyword evidence="3" id="KW-1185">Reference proteome</keyword>
<evidence type="ECO:0000256" key="1">
    <source>
        <dbReference type="SAM" id="MobiDB-lite"/>
    </source>
</evidence>
<gene>
    <name evidence="2" type="ORF">NTJ_00396</name>
</gene>
<feature type="compositionally biased region" description="Polar residues" evidence="1">
    <location>
        <begin position="1"/>
        <end position="12"/>
    </location>
</feature>